<dbReference type="PANTHER" id="PTHR42829:SF2">
    <property type="entry name" value="NADH-UBIQUINONE OXIDOREDUCTASE CHAIN 5"/>
    <property type="match status" value="1"/>
</dbReference>
<evidence type="ECO:0000259" key="18">
    <source>
        <dbReference type="Pfam" id="PF00361"/>
    </source>
</evidence>
<evidence type="ECO:0000256" key="13">
    <source>
        <dbReference type="ARBA" id="ARBA00023075"/>
    </source>
</evidence>
<keyword evidence="14 17" id="KW-0496">Mitochondrion</keyword>
<keyword evidence="10" id="KW-0249">Electron transport</keyword>
<evidence type="ECO:0000256" key="4">
    <source>
        <dbReference type="ARBA" id="ARBA00021096"/>
    </source>
</evidence>
<dbReference type="AlphaFoldDB" id="A0A0D5W3F1"/>
<dbReference type="EMBL" id="KP410324">
    <property type="protein sequence ID" value="AJR19209.1"/>
    <property type="molecule type" value="Genomic_DNA"/>
</dbReference>
<comment type="similarity">
    <text evidence="17">Belongs to the complex I subunit 5 family.</text>
</comment>
<dbReference type="InterPro" id="IPR010934">
    <property type="entry name" value="NADH_DH_su5_C"/>
</dbReference>
<dbReference type="Pfam" id="PF00361">
    <property type="entry name" value="Proton_antipo_M"/>
    <property type="match status" value="1"/>
</dbReference>
<evidence type="ECO:0000313" key="21">
    <source>
        <dbReference type="EMBL" id="AJR19209.1"/>
    </source>
</evidence>
<evidence type="ECO:0000256" key="7">
    <source>
        <dbReference type="ARBA" id="ARBA00022692"/>
    </source>
</evidence>
<evidence type="ECO:0000256" key="6">
    <source>
        <dbReference type="ARBA" id="ARBA00022660"/>
    </source>
</evidence>
<feature type="transmembrane region" description="Helical" evidence="17">
    <location>
        <begin position="49"/>
        <end position="72"/>
    </location>
</feature>
<evidence type="ECO:0000256" key="9">
    <source>
        <dbReference type="ARBA" id="ARBA00022967"/>
    </source>
</evidence>
<feature type="transmembrane region" description="Helical" evidence="17">
    <location>
        <begin position="246"/>
        <end position="264"/>
    </location>
</feature>
<evidence type="ECO:0000256" key="16">
    <source>
        <dbReference type="ARBA" id="ARBA00049551"/>
    </source>
</evidence>
<evidence type="ECO:0000259" key="20">
    <source>
        <dbReference type="Pfam" id="PF06455"/>
    </source>
</evidence>
<evidence type="ECO:0000256" key="12">
    <source>
        <dbReference type="ARBA" id="ARBA00023027"/>
    </source>
</evidence>
<dbReference type="PANTHER" id="PTHR42829">
    <property type="entry name" value="NADH-UBIQUINONE OXIDOREDUCTASE CHAIN 5"/>
    <property type="match status" value="1"/>
</dbReference>
<dbReference type="EC" id="7.1.1.2" evidence="3 17"/>
<keyword evidence="15 17" id="KW-0472">Membrane</keyword>
<keyword evidence="11 17" id="KW-1133">Transmembrane helix</keyword>
<evidence type="ECO:0000256" key="1">
    <source>
        <dbReference type="ARBA" id="ARBA00003257"/>
    </source>
</evidence>
<feature type="transmembrane region" description="Helical" evidence="17">
    <location>
        <begin position="422"/>
        <end position="444"/>
    </location>
</feature>
<dbReference type="InterPro" id="IPR001750">
    <property type="entry name" value="ND/Mrp_TM"/>
</dbReference>
<dbReference type="InterPro" id="IPR001516">
    <property type="entry name" value="Proton_antipo_N"/>
</dbReference>
<evidence type="ECO:0000256" key="15">
    <source>
        <dbReference type="ARBA" id="ARBA00023136"/>
    </source>
</evidence>
<dbReference type="Pfam" id="PF00662">
    <property type="entry name" value="Proton_antipo_N"/>
    <property type="match status" value="1"/>
</dbReference>
<dbReference type="GeneID" id="23764908"/>
<comment type="subcellular location">
    <subcellularLocation>
        <location evidence="2">Mitochondrion inner membrane</location>
        <topology evidence="2">Multi-pass membrane protein</topology>
    </subcellularLocation>
</comment>
<comment type="catalytic activity">
    <reaction evidence="16 17">
        <text>a ubiquinone + NADH + 5 H(+)(in) = a ubiquinol + NAD(+) + 4 H(+)(out)</text>
        <dbReference type="Rhea" id="RHEA:29091"/>
        <dbReference type="Rhea" id="RHEA-COMP:9565"/>
        <dbReference type="Rhea" id="RHEA-COMP:9566"/>
        <dbReference type="ChEBI" id="CHEBI:15378"/>
        <dbReference type="ChEBI" id="CHEBI:16389"/>
        <dbReference type="ChEBI" id="CHEBI:17976"/>
        <dbReference type="ChEBI" id="CHEBI:57540"/>
        <dbReference type="ChEBI" id="CHEBI:57945"/>
        <dbReference type="EC" id="7.1.1.2"/>
    </reaction>
</comment>
<feature type="transmembrane region" description="Helical" evidence="17">
    <location>
        <begin position="296"/>
        <end position="320"/>
    </location>
</feature>
<keyword evidence="7 17" id="KW-0812">Transmembrane</keyword>
<keyword evidence="13 17" id="KW-0830">Ubiquinone</keyword>
<feature type="transmembrane region" description="Helical" evidence="17">
    <location>
        <begin position="332"/>
        <end position="356"/>
    </location>
</feature>
<dbReference type="GO" id="GO:0008137">
    <property type="term" value="F:NADH dehydrogenase (ubiquinone) activity"/>
    <property type="evidence" value="ECO:0007669"/>
    <property type="project" value="UniProtKB-EC"/>
</dbReference>
<comment type="function">
    <text evidence="17">Core subunit of the mitochondrial membrane respiratory chain NADH dehydrogenase (Complex I) which catalyzes electron transfer from NADH through the respiratory chain, using ubiquinone as an electron acceptor. Essential for the catalytic activity and assembly of complex I.</text>
</comment>
<dbReference type="CTD" id="4540"/>
<evidence type="ECO:0000313" key="22">
    <source>
        <dbReference type="EMBL" id="AJZ71903.1"/>
    </source>
</evidence>
<feature type="domain" description="NADH dehydrogenase subunit 5 C-terminal" evidence="20">
    <location>
        <begin position="392"/>
        <end position="573"/>
    </location>
</feature>
<feature type="transmembrane region" description="Helical" evidence="17">
    <location>
        <begin position="376"/>
        <end position="401"/>
    </location>
</feature>
<feature type="domain" description="NADH:quinone oxidoreductase/Mrp antiporter transmembrane" evidence="18">
    <location>
        <begin position="105"/>
        <end position="388"/>
    </location>
</feature>
<evidence type="ECO:0000256" key="3">
    <source>
        <dbReference type="ARBA" id="ARBA00012944"/>
    </source>
</evidence>
<feature type="transmembrane region" description="Helical" evidence="17">
    <location>
        <begin position="150"/>
        <end position="170"/>
    </location>
</feature>
<dbReference type="Pfam" id="PF06455">
    <property type="entry name" value="NADH5_C"/>
    <property type="match status" value="1"/>
</dbReference>
<feature type="transmembrane region" description="Helical" evidence="17">
    <location>
        <begin position="176"/>
        <end position="194"/>
    </location>
</feature>
<evidence type="ECO:0000256" key="5">
    <source>
        <dbReference type="ARBA" id="ARBA00022448"/>
    </source>
</evidence>
<evidence type="ECO:0000256" key="10">
    <source>
        <dbReference type="ARBA" id="ARBA00022982"/>
    </source>
</evidence>
<feature type="transmembrane region" description="Helical" evidence="17">
    <location>
        <begin position="215"/>
        <end position="240"/>
    </location>
</feature>
<reference evidence="21" key="2">
    <citation type="submission" date="2015-01" db="EMBL/GenBank/DDBJ databases">
        <title>The complete mitochondrial genomes of two beetles, Eucryptorrhynchus chinensis and E. brandti: conserved genome rearrangement in curculionidae and discovery of deficiency of tRNA-Ile genes.</title>
        <authorList>
            <person name="Liu Z."/>
            <person name="Gao P."/>
            <person name="Wen J."/>
        </authorList>
    </citation>
    <scope>NUCLEOTIDE SEQUENCE</scope>
</reference>
<name>A0A0D5W3F1_EUCSC</name>
<dbReference type="GO" id="GO:0015990">
    <property type="term" value="P:electron transport coupled proton transport"/>
    <property type="evidence" value="ECO:0007669"/>
    <property type="project" value="TreeGrafter"/>
</dbReference>
<organism evidence="22">
    <name type="scientific">Eucryptorrhynchus scrobiculatus</name>
    <name type="common">Snout weevil</name>
    <name type="synonym">Eucryptorrhynchus chinensis</name>
    <dbReference type="NCBI Taxonomy" id="1552824"/>
    <lineage>
        <taxon>Eukaryota</taxon>
        <taxon>Metazoa</taxon>
        <taxon>Ecdysozoa</taxon>
        <taxon>Arthropoda</taxon>
        <taxon>Hexapoda</taxon>
        <taxon>Insecta</taxon>
        <taxon>Pterygota</taxon>
        <taxon>Neoptera</taxon>
        <taxon>Endopterygota</taxon>
        <taxon>Coleoptera</taxon>
        <taxon>Polyphaga</taxon>
        <taxon>Cucujiformia</taxon>
        <taxon>Curculionidae</taxon>
        <taxon>Cryptorhynchinae</taxon>
        <taxon>Eucryptorrhynchus</taxon>
    </lineage>
</organism>
<feature type="transmembrane region" description="Helical" evidence="17">
    <location>
        <begin position="7"/>
        <end position="29"/>
    </location>
</feature>
<evidence type="ECO:0000256" key="14">
    <source>
        <dbReference type="ARBA" id="ARBA00023128"/>
    </source>
</evidence>
<reference evidence="22" key="1">
    <citation type="submission" date="2015-01" db="EMBL/GenBank/DDBJ databases">
        <title>Comparative analyses of the complete mitochondrial genomes of the two closely related weevils Eucryptorrhynchus chinensis (Olivier) and Eucryptorrhynchus. brandti (Harold) (Coleoptera: Curculionidae).</title>
        <authorList>
            <person name="Nan X."/>
            <person name="Chang L."/>
            <person name="Ren Z."/>
            <person name="Wei C."/>
            <person name="He H."/>
        </authorList>
    </citation>
    <scope>NUCLEOTIDE SEQUENCE</scope>
</reference>
<feature type="transmembrane region" description="Helical" evidence="17">
    <location>
        <begin position="271"/>
        <end position="290"/>
    </location>
</feature>
<feature type="transmembrane region" description="Helical" evidence="17">
    <location>
        <begin position="493"/>
        <end position="514"/>
    </location>
</feature>
<feature type="transmembrane region" description="Helical" evidence="17">
    <location>
        <begin position="556"/>
        <end position="573"/>
    </location>
</feature>
<keyword evidence="5 17" id="KW-0813">Transport</keyword>
<accession>A0A0D5W3F1</accession>
<sequence length="574" mass="65928">MSLLCTLIFTVFLIISLIFYFLGLYFLHFNLEIYIEYKLLFMNSISLEMVLFLDWVSFMFMSFVFFIFSLIVKYSNEYMHGDKNLKRFILLMMLFVGSMMMVILSPNLVSILLGWDGLGLVSYVLVTYYQNVKSYNAGMLTALSNRIGDAAILMGIACMADIGSWNFTLYSEYMKINSSNILLLMMMIVLAAFTKSAQIPFSSWLPAAMAAPTPVSSLVHSSTLVTAGVYLLFRFSFIFSVEMMKFMLFISLLTMFMAGLGANFEFDLKKIIALSTLSQLGMMVTILSLGEKNLAFFHLLIHALFKALLFMCAGAIIHNMGNIQDIRYMGGFINFFPLTCACMNISNMALCGLPFLSGFYSKDLIVENFSMKFSSIFIYVIYYLSVGLTVSYSMRLSYYLIFGEFNMLSFHSFSENKNKIMLKGMLGLVFLVIFKGSILSWLLFPTPYFIILPLHMKMMTLLVIFLGALLGFEFSMMKYMFMNKSFKLYNLSMYFSGMWNMPILSTFGVNSYFLKLGKIYFKKIDSGWLEYYGSNGLFKLLMNFSQIFQLISRNHLKVFLFIILLITILLIMIY</sequence>
<gene>
    <name evidence="22" type="primary">ND5</name>
</gene>
<geneLocation type="mitochondrion" evidence="22"/>
<dbReference type="InterPro" id="IPR003945">
    <property type="entry name" value="NU5C-like"/>
</dbReference>
<dbReference type="PRINTS" id="PR01434">
    <property type="entry name" value="NADHDHGNASE5"/>
</dbReference>
<keyword evidence="12 17" id="KW-0520">NAD</keyword>
<proteinExistence type="inferred from homology"/>
<evidence type="ECO:0000259" key="19">
    <source>
        <dbReference type="Pfam" id="PF00662"/>
    </source>
</evidence>
<dbReference type="GO" id="GO:0003954">
    <property type="term" value="F:NADH dehydrogenase activity"/>
    <property type="evidence" value="ECO:0007669"/>
    <property type="project" value="TreeGrafter"/>
</dbReference>
<keyword evidence="6" id="KW-0679">Respiratory chain</keyword>
<evidence type="ECO:0000256" key="2">
    <source>
        <dbReference type="ARBA" id="ARBA00004448"/>
    </source>
</evidence>
<dbReference type="EMBL" id="KP455510">
    <property type="protein sequence ID" value="AJZ71903.1"/>
    <property type="molecule type" value="Genomic_DNA"/>
</dbReference>
<evidence type="ECO:0000256" key="11">
    <source>
        <dbReference type="ARBA" id="ARBA00022989"/>
    </source>
</evidence>
<feature type="domain" description="NADH-Ubiquinone oxidoreductase (complex I) chain 5 N-terminal" evidence="19">
    <location>
        <begin position="42"/>
        <end position="88"/>
    </location>
</feature>
<feature type="transmembrane region" description="Helical" evidence="17">
    <location>
        <begin position="450"/>
        <end position="472"/>
    </location>
</feature>
<evidence type="ECO:0000256" key="8">
    <source>
        <dbReference type="ARBA" id="ARBA00022792"/>
    </source>
</evidence>
<keyword evidence="8" id="KW-0999">Mitochondrion inner membrane</keyword>
<dbReference type="RefSeq" id="YP_009128666.1">
    <property type="nucleotide sequence ID" value="NC_026719.1"/>
</dbReference>
<dbReference type="GO" id="GO:0042773">
    <property type="term" value="P:ATP synthesis coupled electron transport"/>
    <property type="evidence" value="ECO:0007669"/>
    <property type="project" value="InterPro"/>
</dbReference>
<comment type="function">
    <text evidence="1">Core subunit of the mitochondrial membrane respiratory chain NADH dehydrogenase (Complex I) that is believed to belong to the minimal assembly required for catalysis. Complex I functions in the transfer of electrons from NADH to the respiratory chain. The immediate electron acceptor for the enzyme is believed to be ubiquinone.</text>
</comment>
<feature type="transmembrane region" description="Helical" evidence="17">
    <location>
        <begin position="84"/>
        <end position="104"/>
    </location>
</feature>
<protein>
    <recommendedName>
        <fullName evidence="4 17">NADH-ubiquinone oxidoreductase chain 5</fullName>
        <ecNumber evidence="3 17">7.1.1.2</ecNumber>
    </recommendedName>
</protein>
<dbReference type="GO" id="GO:0005743">
    <property type="term" value="C:mitochondrial inner membrane"/>
    <property type="evidence" value="ECO:0007669"/>
    <property type="project" value="UniProtKB-SubCell"/>
</dbReference>
<evidence type="ECO:0000256" key="17">
    <source>
        <dbReference type="RuleBase" id="RU003404"/>
    </source>
</evidence>
<keyword evidence="9" id="KW-1278">Translocase</keyword>